<feature type="transmembrane region" description="Helical" evidence="1">
    <location>
        <begin position="112"/>
        <end position="138"/>
    </location>
</feature>
<dbReference type="InterPro" id="IPR037185">
    <property type="entry name" value="EmrE-like"/>
</dbReference>
<name>A0A2T6ASB8_9RHOB</name>
<feature type="transmembrane region" description="Helical" evidence="1">
    <location>
        <begin position="69"/>
        <end position="92"/>
    </location>
</feature>
<protein>
    <submittedName>
        <fullName evidence="2">EamA-like transporter family protein</fullName>
    </submittedName>
</protein>
<dbReference type="SUPFAM" id="SSF103481">
    <property type="entry name" value="Multidrug resistance efflux transporter EmrE"/>
    <property type="match status" value="2"/>
</dbReference>
<proteinExistence type="predicted"/>
<feature type="transmembrane region" description="Helical" evidence="1">
    <location>
        <begin position="188"/>
        <end position="213"/>
    </location>
</feature>
<keyword evidence="1" id="KW-0812">Transmembrane</keyword>
<dbReference type="AlphaFoldDB" id="A0A2T6ASB8"/>
<feature type="transmembrane region" description="Helical" evidence="1">
    <location>
        <begin position="42"/>
        <end position="62"/>
    </location>
</feature>
<feature type="transmembrane region" description="Helical" evidence="1">
    <location>
        <begin position="283"/>
        <end position="299"/>
    </location>
</feature>
<keyword evidence="3" id="KW-1185">Reference proteome</keyword>
<sequence length="300" mass="31211">MELWIIATFAAAFFQTLRFILHKKLSLGGLGPTGSTFARFAYAAPFAALAVGGYVLATGSALPALSWPFWGWAWAGALGQILATICVVALFAERNFAVGITFKKTEVIQTAIVGFLVLGEVISPAGWAAIAVGLVGVLLLSETPGSAGTLWHRLGTRAVALGLASGFFFAISAVGYRAASLELATDDALLRAGVTLVCVTSSQALAMGFYLALRAPGQLAATWGARRVAVWLGLSSMAGSLSWFTAFTLQTAALVQALGQVELVFSLAASVLVFKESVTRRELGGIALLALSILILIAVV</sequence>
<accession>A0A2T6ASB8</accession>
<evidence type="ECO:0000313" key="2">
    <source>
        <dbReference type="EMBL" id="PTX46711.1"/>
    </source>
</evidence>
<dbReference type="OrthoDB" id="5243804at2"/>
<organism evidence="2 3">
    <name type="scientific">Allosediminivita pacifica</name>
    <dbReference type="NCBI Taxonomy" id="1267769"/>
    <lineage>
        <taxon>Bacteria</taxon>
        <taxon>Pseudomonadati</taxon>
        <taxon>Pseudomonadota</taxon>
        <taxon>Alphaproteobacteria</taxon>
        <taxon>Rhodobacterales</taxon>
        <taxon>Paracoccaceae</taxon>
        <taxon>Allosediminivita</taxon>
    </lineage>
</organism>
<keyword evidence="1" id="KW-0472">Membrane</keyword>
<gene>
    <name evidence="2" type="ORF">C8N44_11579</name>
</gene>
<evidence type="ECO:0000313" key="3">
    <source>
        <dbReference type="Proteomes" id="UP000244069"/>
    </source>
</evidence>
<keyword evidence="1" id="KW-1133">Transmembrane helix</keyword>
<dbReference type="EMBL" id="QBKN01000015">
    <property type="protein sequence ID" value="PTX46711.1"/>
    <property type="molecule type" value="Genomic_DNA"/>
</dbReference>
<reference evidence="2 3" key="1">
    <citation type="submission" date="2018-04" db="EMBL/GenBank/DDBJ databases">
        <title>Genomic Encyclopedia of Archaeal and Bacterial Type Strains, Phase II (KMG-II): from individual species to whole genera.</title>
        <authorList>
            <person name="Goeker M."/>
        </authorList>
    </citation>
    <scope>NUCLEOTIDE SEQUENCE [LARGE SCALE GENOMIC DNA]</scope>
    <source>
        <strain evidence="2 3">DSM 29329</strain>
    </source>
</reference>
<evidence type="ECO:0000256" key="1">
    <source>
        <dbReference type="SAM" id="Phobius"/>
    </source>
</evidence>
<dbReference type="Proteomes" id="UP000244069">
    <property type="component" value="Unassembled WGS sequence"/>
</dbReference>
<dbReference type="RefSeq" id="WP_107977206.1">
    <property type="nucleotide sequence ID" value="NZ_BMEZ01000016.1"/>
</dbReference>
<feature type="transmembrane region" description="Helical" evidence="1">
    <location>
        <begin position="253"/>
        <end position="274"/>
    </location>
</feature>
<comment type="caution">
    <text evidence="2">The sequence shown here is derived from an EMBL/GenBank/DDBJ whole genome shotgun (WGS) entry which is preliminary data.</text>
</comment>
<feature type="transmembrane region" description="Helical" evidence="1">
    <location>
        <begin position="158"/>
        <end position="176"/>
    </location>
</feature>